<name>A0A507QX25_MONPU</name>
<evidence type="ECO:0000313" key="12">
    <source>
        <dbReference type="EMBL" id="TQB74273.1"/>
    </source>
</evidence>
<evidence type="ECO:0000256" key="4">
    <source>
        <dbReference type="ARBA" id="ARBA00022729"/>
    </source>
</evidence>
<dbReference type="GO" id="GO:0008240">
    <property type="term" value="F:tripeptidyl-peptidase activity"/>
    <property type="evidence" value="ECO:0007669"/>
    <property type="project" value="TreeGrafter"/>
</dbReference>
<reference evidence="12 13" key="1">
    <citation type="submission" date="2019-06" db="EMBL/GenBank/DDBJ databases">
        <title>Wine fermentation using esterase from Monascus purpureus.</title>
        <authorList>
            <person name="Geng C."/>
            <person name="Zhang Y."/>
        </authorList>
    </citation>
    <scope>NUCLEOTIDE SEQUENCE [LARGE SCALE GENOMIC DNA]</scope>
    <source>
        <strain evidence="12">HQ1</strain>
    </source>
</reference>
<feature type="domain" description="Peptidase S53" evidence="11">
    <location>
        <begin position="226"/>
        <end position="644"/>
    </location>
</feature>
<dbReference type="GO" id="GO:0004252">
    <property type="term" value="F:serine-type endopeptidase activity"/>
    <property type="evidence" value="ECO:0007669"/>
    <property type="project" value="UniProtKB-UniRule"/>
</dbReference>
<keyword evidence="2 9" id="KW-0645">Protease</keyword>
<evidence type="ECO:0000256" key="10">
    <source>
        <dbReference type="SAM" id="SignalP"/>
    </source>
</evidence>
<dbReference type="PANTHER" id="PTHR14218:SF19">
    <property type="entry name" value="SERINE PROTEASE AORO, PUTATIVE (AFU_ORTHOLOGUE AFUA_6G10250)-RELATED"/>
    <property type="match status" value="1"/>
</dbReference>
<dbReference type="Proteomes" id="UP000319663">
    <property type="component" value="Unassembled WGS sequence"/>
</dbReference>
<comment type="subcellular location">
    <subcellularLocation>
        <location evidence="1">Secreted</location>
        <location evidence="1">Extracellular space</location>
    </subcellularLocation>
</comment>
<keyword evidence="13" id="KW-1185">Reference proteome</keyword>
<evidence type="ECO:0000256" key="9">
    <source>
        <dbReference type="PROSITE-ProRule" id="PRU01032"/>
    </source>
</evidence>
<keyword evidence="6 9" id="KW-0720">Serine protease</keyword>
<dbReference type="AlphaFoldDB" id="A0A507QX25"/>
<dbReference type="GO" id="GO:0005576">
    <property type="term" value="C:extracellular region"/>
    <property type="evidence" value="ECO:0007669"/>
    <property type="project" value="UniProtKB-SubCell"/>
</dbReference>
<dbReference type="EMBL" id="VIFY01000033">
    <property type="protein sequence ID" value="TQB74273.1"/>
    <property type="molecule type" value="Genomic_DNA"/>
</dbReference>
<dbReference type="GO" id="GO:0006508">
    <property type="term" value="P:proteolysis"/>
    <property type="evidence" value="ECO:0007669"/>
    <property type="project" value="UniProtKB-KW"/>
</dbReference>
<evidence type="ECO:0000256" key="1">
    <source>
        <dbReference type="ARBA" id="ARBA00004239"/>
    </source>
</evidence>
<dbReference type="Gene3D" id="3.40.50.200">
    <property type="entry name" value="Peptidase S8/S53 domain"/>
    <property type="match status" value="1"/>
</dbReference>
<evidence type="ECO:0000259" key="11">
    <source>
        <dbReference type="PROSITE" id="PS51695"/>
    </source>
</evidence>
<keyword evidence="3 9" id="KW-0479">Metal-binding</keyword>
<accession>A0A507QX25</accession>
<feature type="binding site" evidence="9">
    <location>
        <position position="603"/>
    </location>
    <ligand>
        <name>Ca(2+)</name>
        <dbReference type="ChEBI" id="CHEBI:29108"/>
    </ligand>
</feature>
<keyword evidence="4 10" id="KW-0732">Signal</keyword>
<evidence type="ECO:0000256" key="7">
    <source>
        <dbReference type="ARBA" id="ARBA00022837"/>
    </source>
</evidence>
<evidence type="ECO:0000313" key="13">
    <source>
        <dbReference type="Proteomes" id="UP000319663"/>
    </source>
</evidence>
<dbReference type="GO" id="GO:0046872">
    <property type="term" value="F:metal ion binding"/>
    <property type="evidence" value="ECO:0007669"/>
    <property type="project" value="UniProtKB-UniRule"/>
</dbReference>
<dbReference type="CDD" id="cd04056">
    <property type="entry name" value="Peptidases_S53"/>
    <property type="match status" value="1"/>
</dbReference>
<dbReference type="PANTHER" id="PTHR14218">
    <property type="entry name" value="PROTEASE S8 TRIPEPTIDYL PEPTIDASE I CLN2"/>
    <property type="match status" value="1"/>
</dbReference>
<evidence type="ECO:0000256" key="5">
    <source>
        <dbReference type="ARBA" id="ARBA00022801"/>
    </source>
</evidence>
<dbReference type="InterPro" id="IPR050819">
    <property type="entry name" value="Tripeptidyl-peptidase_I"/>
</dbReference>
<feature type="binding site" evidence="9">
    <location>
        <position position="622"/>
    </location>
    <ligand>
        <name>Ca(2+)</name>
        <dbReference type="ChEBI" id="CHEBI:29108"/>
    </ligand>
</feature>
<dbReference type="STRING" id="5098.A0A507QX25"/>
<dbReference type="SUPFAM" id="SSF52743">
    <property type="entry name" value="Subtilisin-like"/>
    <property type="match status" value="1"/>
</dbReference>
<feature type="binding site" evidence="9">
    <location>
        <position position="604"/>
    </location>
    <ligand>
        <name>Ca(2+)</name>
        <dbReference type="ChEBI" id="CHEBI:29108"/>
    </ligand>
</feature>
<evidence type="ECO:0000256" key="6">
    <source>
        <dbReference type="ARBA" id="ARBA00022825"/>
    </source>
</evidence>
<evidence type="ECO:0000256" key="2">
    <source>
        <dbReference type="ARBA" id="ARBA00022670"/>
    </source>
</evidence>
<comment type="cofactor">
    <cofactor evidence="9">
        <name>Ca(2+)</name>
        <dbReference type="ChEBI" id="CHEBI:29108"/>
    </cofactor>
    <text evidence="9">Binds 1 Ca(2+) ion per subunit.</text>
</comment>
<protein>
    <submittedName>
        <fullName evidence="12">Tripeptidyl-peptidase sed1</fullName>
    </submittedName>
</protein>
<dbReference type="OrthoDB" id="409122at2759"/>
<keyword evidence="5 9" id="KW-0378">Hydrolase</keyword>
<feature type="active site" description="Charge relay system" evidence="9">
    <location>
        <position position="301"/>
    </location>
</feature>
<comment type="caution">
    <text evidence="12">The sequence shown here is derived from an EMBL/GenBank/DDBJ whole genome shotgun (WGS) entry which is preliminary data.</text>
</comment>
<evidence type="ECO:0000256" key="8">
    <source>
        <dbReference type="ARBA" id="ARBA00023145"/>
    </source>
</evidence>
<dbReference type="PROSITE" id="PS51695">
    <property type="entry name" value="SEDOLISIN"/>
    <property type="match status" value="1"/>
</dbReference>
<feature type="signal peptide" evidence="10">
    <location>
        <begin position="1"/>
        <end position="19"/>
    </location>
</feature>
<feature type="active site" description="Charge relay system" evidence="9">
    <location>
        <position position="305"/>
    </location>
</feature>
<evidence type="ECO:0000256" key="3">
    <source>
        <dbReference type="ARBA" id="ARBA00022723"/>
    </source>
</evidence>
<dbReference type="InterPro" id="IPR030400">
    <property type="entry name" value="Sedolisin_dom"/>
</dbReference>
<feature type="binding site" evidence="9">
    <location>
        <position position="624"/>
    </location>
    <ligand>
        <name>Ca(2+)</name>
        <dbReference type="ChEBI" id="CHEBI:29108"/>
    </ligand>
</feature>
<dbReference type="SMART" id="SM00944">
    <property type="entry name" value="Pro-kuma_activ"/>
    <property type="match status" value="1"/>
</dbReference>
<feature type="chain" id="PRO_5021460023" evidence="10">
    <location>
        <begin position="20"/>
        <end position="645"/>
    </location>
</feature>
<keyword evidence="8" id="KW-0865">Zymogen</keyword>
<sequence>MRLSLLLLGASFALASASAIPGQKHHVVHERRSTLPASFDEGYRLDKNTVLPVRIGLAQSNLHIADALLMEVSDHTSPRYGKYYTAEEVHDIFAPSTESVDAVREWLEASGISPDRITLSANKQWLQFDAKAGELEDLLNTKYLVHPHAATGNLRISCREYSVPKSVRRHIDYITPGVKWLEVAPQDAKTKRSLQGGRQAPVPRPIDEPIEHVQAADASLSQCDKYITPNCIKTMYQIPAGKNATPGNELGIFEEGDYYSQEDLNLFFANLYPEIPLGTHPIPNLIDGAIAPVPVAEAGAESSLDFQISYPIIWPQNSVLFQTEDPHYAAENGYPGFLNNFLDAVDGSYCSETSPEDPPYPDPAPGGYKGQRMCGVYRPTNVVSISYGEAEADLPISYQRRQCMEWLKLGLQGTSVLVSSGDSGVAGRGGDPTPSNCLGANGTVFAPQFPANCPYITAVGATYLPPGADAQSDAEVAVTRFPSGGGFSNIYATTDYQKQAVQKYFDIAQPPYPYYSGVDNSSFGANGGIYNRGGRAYPDVAAIGDNVVIFAQGKAARIGGTSASAPAFASILTLINEERLAVGLPTVGFVNPILYAHPEVFHDITVGNNSGCGTPGFYAAPGWDPVTGLGTPVYPKLLDLFMGRL</sequence>
<dbReference type="Pfam" id="PF09286">
    <property type="entry name" value="Pro-kuma_activ"/>
    <property type="match status" value="1"/>
</dbReference>
<feature type="active site" description="Charge relay system" evidence="9">
    <location>
        <position position="562"/>
    </location>
</feature>
<organism evidence="12 13">
    <name type="scientific">Monascus purpureus</name>
    <name type="common">Red mold</name>
    <name type="synonym">Monascus anka</name>
    <dbReference type="NCBI Taxonomy" id="5098"/>
    <lineage>
        <taxon>Eukaryota</taxon>
        <taxon>Fungi</taxon>
        <taxon>Dikarya</taxon>
        <taxon>Ascomycota</taxon>
        <taxon>Pezizomycotina</taxon>
        <taxon>Eurotiomycetes</taxon>
        <taxon>Eurotiomycetidae</taxon>
        <taxon>Eurotiales</taxon>
        <taxon>Aspergillaceae</taxon>
        <taxon>Monascus</taxon>
    </lineage>
</organism>
<dbReference type="InterPro" id="IPR015366">
    <property type="entry name" value="S53_propep"/>
</dbReference>
<gene>
    <name evidence="12" type="primary">SED1</name>
    <name evidence="12" type="ORF">MPDQ_004996</name>
</gene>
<dbReference type="CDD" id="cd11377">
    <property type="entry name" value="Pro-peptidase_S53"/>
    <property type="match status" value="1"/>
</dbReference>
<dbReference type="SUPFAM" id="SSF54897">
    <property type="entry name" value="Protease propeptides/inhibitors"/>
    <property type="match status" value="1"/>
</dbReference>
<keyword evidence="7 9" id="KW-0106">Calcium</keyword>
<proteinExistence type="predicted"/>
<dbReference type="InterPro" id="IPR036852">
    <property type="entry name" value="Peptidase_S8/S53_dom_sf"/>
</dbReference>